<sequence length="24" mass="2785">MILYALPSITLIATGFDFNYDYKD</sequence>
<proteinExistence type="predicted"/>
<organism evidence="1">
    <name type="scientific">Bartonella rochalimae ATCC BAA-1498</name>
    <dbReference type="NCBI Taxonomy" id="685782"/>
    <lineage>
        <taxon>Bacteria</taxon>
        <taxon>Pseudomonadati</taxon>
        <taxon>Pseudomonadota</taxon>
        <taxon>Alphaproteobacteria</taxon>
        <taxon>Hyphomicrobiales</taxon>
        <taxon>Bartonellaceae</taxon>
        <taxon>Bartonella</taxon>
    </lineage>
</organism>
<accession>E6YJV9</accession>
<dbReference type="EMBL" id="FN645455">
    <property type="protein sequence ID" value="CBI77147.1"/>
    <property type="molecule type" value="Genomic_DNA"/>
</dbReference>
<reference evidence="1" key="1">
    <citation type="journal article" date="2011" name="PLoS Genet.">
        <title>Parallel evolution of a type IV secretion system in radiating lineages of the host-restricted bacterial pathogen Bartonella.</title>
        <authorList>
            <person name="Engel P."/>
            <person name="Salzburger W."/>
            <person name="Liesch M."/>
            <person name="Chang C.C."/>
            <person name="Maruyama S."/>
            <person name="Lanz C."/>
            <person name="Calteau A."/>
            <person name="Lajus A."/>
            <person name="Medigue C."/>
            <person name="Schuster S.C."/>
            <person name="Dehio C."/>
        </authorList>
    </citation>
    <scope>NUCLEOTIDE SEQUENCE</scope>
    <source>
        <strain evidence="1">ATCC BAA-1498</strain>
    </source>
</reference>
<dbReference type="AlphaFoldDB" id="E6YJV9"/>
<name>E6YJV9_9HYPH</name>
<evidence type="ECO:0000313" key="1">
    <source>
        <dbReference type="EMBL" id="CBI77147.1"/>
    </source>
</evidence>
<protein>
    <submittedName>
        <fullName evidence="1">Uncharacterized protein</fullName>
    </submittedName>
</protein>
<gene>
    <name evidence="1" type="ORF">BARRO_10080</name>
</gene>